<gene>
    <name evidence="2" type="ORF">POTOM_008762</name>
    <name evidence="1" type="ORF">POTOM_061252</name>
</gene>
<dbReference type="OrthoDB" id="968650at2759"/>
<comment type="caution">
    <text evidence="1">The sequence shown here is derived from an EMBL/GenBank/DDBJ whole genome shotgun (WGS) entry which is preliminary data.</text>
</comment>
<name>A0A8X7XTG6_POPTO</name>
<organism evidence="1 3">
    <name type="scientific">Populus tomentosa</name>
    <name type="common">Chinese white poplar</name>
    <dbReference type="NCBI Taxonomy" id="118781"/>
    <lineage>
        <taxon>Eukaryota</taxon>
        <taxon>Viridiplantae</taxon>
        <taxon>Streptophyta</taxon>
        <taxon>Embryophyta</taxon>
        <taxon>Tracheophyta</taxon>
        <taxon>Spermatophyta</taxon>
        <taxon>Magnoliopsida</taxon>
        <taxon>eudicotyledons</taxon>
        <taxon>Gunneridae</taxon>
        <taxon>Pentapetalae</taxon>
        <taxon>rosids</taxon>
        <taxon>fabids</taxon>
        <taxon>Malpighiales</taxon>
        <taxon>Salicaceae</taxon>
        <taxon>Saliceae</taxon>
        <taxon>Populus</taxon>
    </lineage>
</organism>
<evidence type="ECO:0000313" key="3">
    <source>
        <dbReference type="Proteomes" id="UP000886885"/>
    </source>
</evidence>
<evidence type="ECO:0000313" key="2">
    <source>
        <dbReference type="EMBL" id="KAG6787131.1"/>
    </source>
</evidence>
<protein>
    <submittedName>
        <fullName evidence="1">Uncharacterized protein</fullName>
    </submittedName>
</protein>
<sequence length="80" mass="8852">MKPHNLSSDGSLPRDSKRTIAERLKQAMDAATVSMAMARNGAGKGNSALLYSKEIERRNWSSQAEDPIRTMMFLGSWGHT</sequence>
<evidence type="ECO:0000313" key="1">
    <source>
        <dbReference type="EMBL" id="KAG6736053.1"/>
    </source>
</evidence>
<dbReference type="AlphaFoldDB" id="A0A8X7XTG6"/>
<dbReference type="EMBL" id="JAAWWB010001406">
    <property type="protein sequence ID" value="KAG6736053.1"/>
    <property type="molecule type" value="Genomic_DNA"/>
</dbReference>
<dbReference type="EMBL" id="JAAWWB010000003">
    <property type="protein sequence ID" value="KAG6787131.1"/>
    <property type="molecule type" value="Genomic_DNA"/>
</dbReference>
<keyword evidence="3" id="KW-1185">Reference proteome</keyword>
<proteinExistence type="predicted"/>
<dbReference type="Proteomes" id="UP000886885">
    <property type="component" value="Chromosome 2A"/>
</dbReference>
<reference evidence="1" key="1">
    <citation type="journal article" date="2020" name="bioRxiv">
        <title>Hybrid origin of Populus tomentosa Carr. identified through genome sequencing and phylogenomic analysis.</title>
        <authorList>
            <person name="An X."/>
            <person name="Gao K."/>
            <person name="Chen Z."/>
            <person name="Li J."/>
            <person name="Yang X."/>
            <person name="Yang X."/>
            <person name="Zhou J."/>
            <person name="Guo T."/>
            <person name="Zhao T."/>
            <person name="Huang S."/>
            <person name="Miao D."/>
            <person name="Khan W.U."/>
            <person name="Rao P."/>
            <person name="Ye M."/>
            <person name="Lei B."/>
            <person name="Liao W."/>
            <person name="Wang J."/>
            <person name="Ji L."/>
            <person name="Li Y."/>
            <person name="Guo B."/>
            <person name="Mustafa N.S."/>
            <person name="Li S."/>
            <person name="Yun Q."/>
            <person name="Keller S.R."/>
            <person name="Mao J."/>
            <person name="Zhang R."/>
            <person name="Strauss S.H."/>
        </authorList>
    </citation>
    <scope>NUCLEOTIDE SEQUENCE</scope>
    <source>
        <strain evidence="1">GM15</strain>
        <tissue evidence="1">Leaf</tissue>
    </source>
</reference>
<accession>A0A8X7XTG6</accession>